<dbReference type="AlphaFoldDB" id="A0A2K5CE89"/>
<protein>
    <submittedName>
        <fullName evidence="9">Divergent-paired related homeobox</fullName>
    </submittedName>
</protein>
<dbReference type="Gene3D" id="1.10.10.60">
    <property type="entry name" value="Homeodomain-like"/>
    <property type="match status" value="1"/>
</dbReference>
<evidence type="ECO:0000256" key="4">
    <source>
        <dbReference type="ARBA" id="ARBA00023242"/>
    </source>
</evidence>
<evidence type="ECO:0000256" key="6">
    <source>
        <dbReference type="RuleBase" id="RU000682"/>
    </source>
</evidence>
<evidence type="ECO:0000256" key="2">
    <source>
        <dbReference type="ARBA" id="ARBA00023125"/>
    </source>
</evidence>
<dbReference type="PROSITE" id="PS50071">
    <property type="entry name" value="HOMEOBOX_2"/>
    <property type="match status" value="1"/>
</dbReference>
<evidence type="ECO:0000256" key="1">
    <source>
        <dbReference type="ARBA" id="ARBA00004123"/>
    </source>
</evidence>
<dbReference type="CTD" id="503834"/>
<keyword evidence="10" id="KW-1185">Reference proteome</keyword>
<dbReference type="OrthoDB" id="6159439at2759"/>
<evidence type="ECO:0000259" key="8">
    <source>
        <dbReference type="PROSITE" id="PS50071"/>
    </source>
</evidence>
<evidence type="ECO:0000313" key="10">
    <source>
        <dbReference type="Proteomes" id="UP000233020"/>
    </source>
</evidence>
<comment type="subcellular location">
    <subcellularLocation>
        <location evidence="1 5 6">Nucleus</location>
    </subcellularLocation>
</comment>
<keyword evidence="3 5" id="KW-0371">Homeobox</keyword>
<dbReference type="Proteomes" id="UP000233020">
    <property type="component" value="Unplaced"/>
</dbReference>
<dbReference type="CDD" id="cd00086">
    <property type="entry name" value="homeodomain"/>
    <property type="match status" value="1"/>
</dbReference>
<keyword evidence="4 5" id="KW-0539">Nucleus</keyword>
<organism evidence="9 10">
    <name type="scientific">Aotus nancymaae</name>
    <name type="common">Ma's night monkey</name>
    <dbReference type="NCBI Taxonomy" id="37293"/>
    <lineage>
        <taxon>Eukaryota</taxon>
        <taxon>Metazoa</taxon>
        <taxon>Chordata</taxon>
        <taxon>Craniata</taxon>
        <taxon>Vertebrata</taxon>
        <taxon>Euteleostomi</taxon>
        <taxon>Mammalia</taxon>
        <taxon>Eutheria</taxon>
        <taxon>Euarchontoglires</taxon>
        <taxon>Primates</taxon>
        <taxon>Haplorrhini</taxon>
        <taxon>Platyrrhini</taxon>
        <taxon>Aotidae</taxon>
        <taxon>Aotus</taxon>
    </lineage>
</organism>
<evidence type="ECO:0000256" key="7">
    <source>
        <dbReference type="SAM" id="MobiDB-lite"/>
    </source>
</evidence>
<feature type="region of interest" description="Disordered" evidence="7">
    <location>
        <begin position="73"/>
        <end position="100"/>
    </location>
</feature>
<dbReference type="KEGG" id="anan:105734242"/>
<proteinExistence type="predicted"/>
<dbReference type="PANTHER" id="PTHR45793:SF15">
    <property type="entry name" value="DIVERGENT PAIRED-RELATED HOMEOBOX"/>
    <property type="match status" value="1"/>
</dbReference>
<reference evidence="9" key="1">
    <citation type="submission" date="2025-08" db="UniProtKB">
        <authorList>
            <consortium name="Ensembl"/>
        </authorList>
    </citation>
    <scope>IDENTIFICATION</scope>
</reference>
<dbReference type="OMA" id="RTMFTKK"/>
<dbReference type="InterPro" id="IPR017970">
    <property type="entry name" value="Homeobox_CS"/>
</dbReference>
<dbReference type="PROSITE" id="PS00027">
    <property type="entry name" value="HOMEOBOX_1"/>
    <property type="match status" value="1"/>
</dbReference>
<dbReference type="GO" id="GO:0000981">
    <property type="term" value="F:DNA-binding transcription factor activity, RNA polymerase II-specific"/>
    <property type="evidence" value="ECO:0007669"/>
    <property type="project" value="InterPro"/>
</dbReference>
<dbReference type="STRING" id="37293.ENSANAP00000006986"/>
<dbReference type="InterPro" id="IPR009057">
    <property type="entry name" value="Homeodomain-like_sf"/>
</dbReference>
<evidence type="ECO:0000256" key="5">
    <source>
        <dbReference type="PROSITE-ProRule" id="PRU00108"/>
    </source>
</evidence>
<name>A0A2K5CE89_AOTNA</name>
<dbReference type="GO" id="GO:0005634">
    <property type="term" value="C:nucleus"/>
    <property type="evidence" value="ECO:0007669"/>
    <property type="project" value="UniProtKB-SubCell"/>
</dbReference>
<dbReference type="GO" id="GO:0000978">
    <property type="term" value="F:RNA polymerase II cis-regulatory region sequence-specific DNA binding"/>
    <property type="evidence" value="ECO:0007669"/>
    <property type="project" value="TreeGrafter"/>
</dbReference>
<evidence type="ECO:0000256" key="3">
    <source>
        <dbReference type="ARBA" id="ARBA00023155"/>
    </source>
</evidence>
<feature type="region of interest" description="Disordered" evidence="7">
    <location>
        <begin position="1"/>
        <end position="21"/>
    </location>
</feature>
<dbReference type="Pfam" id="PF00046">
    <property type="entry name" value="Homeodomain"/>
    <property type="match status" value="1"/>
</dbReference>
<dbReference type="InterPro" id="IPR001356">
    <property type="entry name" value="HD"/>
</dbReference>
<dbReference type="SMART" id="SM00389">
    <property type="entry name" value="HOX"/>
    <property type="match status" value="1"/>
</dbReference>
<feature type="domain" description="Homeobox" evidence="8">
    <location>
        <begin position="14"/>
        <end position="74"/>
    </location>
</feature>
<evidence type="ECO:0000313" key="9">
    <source>
        <dbReference type="Ensembl" id="ENSANAP00000006986.1"/>
    </source>
</evidence>
<dbReference type="Ensembl" id="ENSANAT00000024759.1">
    <property type="protein sequence ID" value="ENSANAP00000006986.1"/>
    <property type="gene ID" value="ENSANAG00000021571.1"/>
</dbReference>
<dbReference type="PANTHER" id="PTHR45793">
    <property type="entry name" value="HOMEOBOX PROTEIN"/>
    <property type="match status" value="1"/>
</dbReference>
<accession>A0A2K5CE89</accession>
<sequence length="191" mass="21402">MPGSDDLPTGKDQLHSHRKRTMFTEQQLKDLNVLFAENPYPNSSLQKEMASKINVPPTVLQVWFKNRRAKLKKAKCKHPQEKEETPQPPIPEGGVSTSVGRRNADALPRLPSTARPIGLVYTGHRVPSFQLIAYPNLKVPAHEFLGHRMVHFGCCQDPNVYFLYPIVEPQAYAPSFSSAASASSSLQSRER</sequence>
<reference evidence="9" key="2">
    <citation type="submission" date="2025-09" db="UniProtKB">
        <authorList>
            <consortium name="Ensembl"/>
        </authorList>
    </citation>
    <scope>IDENTIFICATION</scope>
</reference>
<dbReference type="SUPFAM" id="SSF46689">
    <property type="entry name" value="Homeodomain-like"/>
    <property type="match status" value="1"/>
</dbReference>
<gene>
    <name evidence="9" type="primary">DPRX</name>
</gene>
<dbReference type="GeneTree" id="ENSGT00640000091698"/>
<feature type="DNA-binding region" description="Homeobox" evidence="5">
    <location>
        <begin position="16"/>
        <end position="75"/>
    </location>
</feature>
<dbReference type="GeneID" id="105734242"/>
<keyword evidence="2 5" id="KW-0238">DNA-binding</keyword>